<dbReference type="InterPro" id="IPR001820">
    <property type="entry name" value="TIMP"/>
</dbReference>
<keyword evidence="3" id="KW-0479">Metal-binding</keyword>
<evidence type="ECO:0000313" key="7">
    <source>
        <dbReference type="Proteomes" id="UP001634394"/>
    </source>
</evidence>
<dbReference type="Gene3D" id="2.40.50.120">
    <property type="match status" value="1"/>
</dbReference>
<dbReference type="PANTHER" id="PTHR11844:SF25">
    <property type="entry name" value="NTR DOMAIN-CONTAINING PROTEIN"/>
    <property type="match status" value="1"/>
</dbReference>
<dbReference type="Pfam" id="PF00965">
    <property type="entry name" value="TIMP"/>
    <property type="match status" value="1"/>
</dbReference>
<keyword evidence="5" id="KW-0732">Signal</keyword>
<keyword evidence="3" id="KW-0862">Zinc</keyword>
<keyword evidence="7" id="KW-1185">Reference proteome</keyword>
<evidence type="ECO:0000256" key="5">
    <source>
        <dbReference type="SAM" id="SignalP"/>
    </source>
</evidence>
<feature type="signal peptide" evidence="5">
    <location>
        <begin position="1"/>
        <end position="23"/>
    </location>
</feature>
<evidence type="ECO:0000256" key="2">
    <source>
        <dbReference type="ARBA" id="ARBA00022525"/>
    </source>
</evidence>
<sequence length="169" mass="18610">MDGKVLFFQSLLILLVASHVSNACSCSMMKWEEALCPGRNKTVIIATVLSVEGLNYEGNLAEAPPPKYQMRLESSLANSSIPLNVTDGMFTMKFPLDDNLCGRSLSSSEEYLIAGDVQQGGGFYSNMCQLVFPTDHLDEKAKSVLNGTVPLNCENIPHRVYKEDQLQQT</sequence>
<dbReference type="EMBL" id="JBJQND010000004">
    <property type="protein sequence ID" value="KAL3880459.1"/>
    <property type="molecule type" value="Genomic_DNA"/>
</dbReference>
<evidence type="ECO:0008006" key="8">
    <source>
        <dbReference type="Google" id="ProtNLM"/>
    </source>
</evidence>
<feature type="disulfide bond" evidence="4">
    <location>
        <begin position="26"/>
        <end position="128"/>
    </location>
</feature>
<accession>A0ABD3X2I3</accession>
<keyword evidence="4" id="KW-1015">Disulfide bond</keyword>
<feature type="binding site" evidence="3">
    <location>
        <position position="24"/>
    </location>
    <ligand>
        <name>Zn(2+)</name>
        <dbReference type="ChEBI" id="CHEBI:29105"/>
        <note>ligand shared with metalloproteinase partner</note>
    </ligand>
</feature>
<feature type="chain" id="PRO_5044770007" description="NTR domain-containing protein" evidence="5">
    <location>
        <begin position="24"/>
        <end position="169"/>
    </location>
</feature>
<comment type="caution">
    <text evidence="6">The sequence shown here is derived from an EMBL/GenBank/DDBJ whole genome shotgun (WGS) entry which is preliminary data.</text>
</comment>
<proteinExistence type="predicted"/>
<evidence type="ECO:0000313" key="6">
    <source>
        <dbReference type="EMBL" id="KAL3880459.1"/>
    </source>
</evidence>
<dbReference type="Proteomes" id="UP001634394">
    <property type="component" value="Unassembled WGS sequence"/>
</dbReference>
<dbReference type="InterPro" id="IPR008993">
    <property type="entry name" value="TIMP-like_OB-fold"/>
</dbReference>
<feature type="disulfide bond" evidence="4">
    <location>
        <begin position="24"/>
        <end position="101"/>
    </location>
</feature>
<evidence type="ECO:0000256" key="3">
    <source>
        <dbReference type="PIRSR" id="PIRSR601820-1"/>
    </source>
</evidence>
<feature type="disulfide bond" evidence="4">
    <location>
        <begin position="36"/>
        <end position="153"/>
    </location>
</feature>
<name>A0ABD3X2I3_SINWO</name>
<organism evidence="6 7">
    <name type="scientific">Sinanodonta woodiana</name>
    <name type="common">Chinese pond mussel</name>
    <name type="synonym">Anodonta woodiana</name>
    <dbReference type="NCBI Taxonomy" id="1069815"/>
    <lineage>
        <taxon>Eukaryota</taxon>
        <taxon>Metazoa</taxon>
        <taxon>Spiralia</taxon>
        <taxon>Lophotrochozoa</taxon>
        <taxon>Mollusca</taxon>
        <taxon>Bivalvia</taxon>
        <taxon>Autobranchia</taxon>
        <taxon>Heteroconchia</taxon>
        <taxon>Palaeoheterodonta</taxon>
        <taxon>Unionida</taxon>
        <taxon>Unionoidea</taxon>
        <taxon>Unionidae</taxon>
        <taxon>Unioninae</taxon>
        <taxon>Sinanodonta</taxon>
    </lineage>
</organism>
<dbReference type="AlphaFoldDB" id="A0ABD3X2I3"/>
<dbReference type="GO" id="GO:0005576">
    <property type="term" value="C:extracellular region"/>
    <property type="evidence" value="ECO:0007669"/>
    <property type="project" value="UniProtKB-SubCell"/>
</dbReference>
<keyword evidence="2" id="KW-0964">Secreted</keyword>
<protein>
    <recommendedName>
        <fullName evidence="8">NTR domain-containing protein</fullName>
    </recommendedName>
</protein>
<dbReference type="SUPFAM" id="SSF50242">
    <property type="entry name" value="TIMP-like"/>
    <property type="match status" value="1"/>
</dbReference>
<gene>
    <name evidence="6" type="ORF">ACJMK2_032696</name>
</gene>
<comment type="subcellular location">
    <subcellularLocation>
        <location evidence="1">Secreted</location>
    </subcellularLocation>
</comment>
<evidence type="ECO:0000256" key="4">
    <source>
        <dbReference type="PIRSR" id="PIRSR601820-3"/>
    </source>
</evidence>
<dbReference type="PANTHER" id="PTHR11844">
    <property type="entry name" value="METALLOPROTEASE INHIBITOR"/>
    <property type="match status" value="1"/>
</dbReference>
<evidence type="ECO:0000256" key="1">
    <source>
        <dbReference type="ARBA" id="ARBA00004613"/>
    </source>
</evidence>
<reference evidence="6 7" key="1">
    <citation type="submission" date="2024-11" db="EMBL/GenBank/DDBJ databases">
        <title>Chromosome-level genome assembly of the freshwater bivalve Anodonta woodiana.</title>
        <authorList>
            <person name="Chen X."/>
        </authorList>
    </citation>
    <scope>NUCLEOTIDE SEQUENCE [LARGE SCALE GENOMIC DNA]</scope>
    <source>
        <strain evidence="6">MN2024</strain>
        <tissue evidence="6">Gills</tissue>
    </source>
</reference>